<sequence>MNLLSFWTVDRGGMAATGERSRSRIATVVLLLVLSFSSVSLAYRPGDIVPMSKMGQYHSSRTMWHDMIGKHCPIFGVNREVLVPIAKPTGYTGADPYKISFQVGREKYQTPWLYVINRKSSEVPMIDVHLRYAGGDLHGITAKVVDMPHHYVEIHPNIRKQFWDPQHWPKHVLVRYTWLVPWSWDSSCLSS</sequence>
<evidence type="ECO:0000313" key="2">
    <source>
        <dbReference type="Proteomes" id="UP001154282"/>
    </source>
</evidence>
<proteinExistence type="predicted"/>
<protein>
    <submittedName>
        <fullName evidence="1">Uncharacterized protein</fullName>
    </submittedName>
</protein>
<dbReference type="EMBL" id="CAMGYJ010000005">
    <property type="protein sequence ID" value="CAI0423862.1"/>
    <property type="molecule type" value="Genomic_DNA"/>
</dbReference>
<evidence type="ECO:0000313" key="1">
    <source>
        <dbReference type="EMBL" id="CAI0423862.1"/>
    </source>
</evidence>
<dbReference type="PANTHER" id="PTHR36768">
    <property type="entry name" value="ATP-DEPENDENT HELICASE/DEOXYRIBONUCLEASE SUBUNIT B"/>
    <property type="match status" value="1"/>
</dbReference>
<name>A0AAV0KNY0_9ROSI</name>
<dbReference type="Proteomes" id="UP001154282">
    <property type="component" value="Unassembled WGS sequence"/>
</dbReference>
<dbReference type="AlphaFoldDB" id="A0AAV0KNY0"/>
<dbReference type="PANTHER" id="PTHR36768:SF1">
    <property type="entry name" value="ATP-DEPENDENT HELICASE_DEOXYRIBONUCLEASE SUBUNIT B"/>
    <property type="match status" value="1"/>
</dbReference>
<organism evidence="1 2">
    <name type="scientific">Linum tenue</name>
    <dbReference type="NCBI Taxonomy" id="586396"/>
    <lineage>
        <taxon>Eukaryota</taxon>
        <taxon>Viridiplantae</taxon>
        <taxon>Streptophyta</taxon>
        <taxon>Embryophyta</taxon>
        <taxon>Tracheophyta</taxon>
        <taxon>Spermatophyta</taxon>
        <taxon>Magnoliopsida</taxon>
        <taxon>eudicotyledons</taxon>
        <taxon>Gunneridae</taxon>
        <taxon>Pentapetalae</taxon>
        <taxon>rosids</taxon>
        <taxon>fabids</taxon>
        <taxon>Malpighiales</taxon>
        <taxon>Linaceae</taxon>
        <taxon>Linum</taxon>
    </lineage>
</organism>
<keyword evidence="2" id="KW-1185">Reference proteome</keyword>
<comment type="caution">
    <text evidence="1">The sequence shown here is derived from an EMBL/GenBank/DDBJ whole genome shotgun (WGS) entry which is preliminary data.</text>
</comment>
<reference evidence="1" key="1">
    <citation type="submission" date="2022-08" db="EMBL/GenBank/DDBJ databases">
        <authorList>
            <person name="Gutierrez-Valencia J."/>
        </authorList>
    </citation>
    <scope>NUCLEOTIDE SEQUENCE</scope>
</reference>
<accession>A0AAV0KNY0</accession>
<gene>
    <name evidence="1" type="ORF">LITE_LOCUS19680</name>
</gene>